<keyword evidence="10" id="KW-1185">Reference proteome</keyword>
<comment type="subcellular location">
    <subcellularLocation>
        <location evidence="1 7">Cell membrane</location>
        <topology evidence="1 7">Multi-pass membrane protein</topology>
    </subcellularLocation>
</comment>
<protein>
    <submittedName>
        <fullName evidence="9">Putative aldouronate transport system permease protein</fullName>
    </submittedName>
</protein>
<evidence type="ECO:0000256" key="2">
    <source>
        <dbReference type="ARBA" id="ARBA00022448"/>
    </source>
</evidence>
<feature type="transmembrane region" description="Helical" evidence="7">
    <location>
        <begin position="228"/>
        <end position="249"/>
    </location>
</feature>
<feature type="transmembrane region" description="Helical" evidence="7">
    <location>
        <begin position="290"/>
        <end position="310"/>
    </location>
</feature>
<evidence type="ECO:0000256" key="1">
    <source>
        <dbReference type="ARBA" id="ARBA00004651"/>
    </source>
</evidence>
<evidence type="ECO:0000259" key="8">
    <source>
        <dbReference type="PROSITE" id="PS50928"/>
    </source>
</evidence>
<keyword evidence="3" id="KW-1003">Cell membrane</keyword>
<evidence type="ECO:0000256" key="4">
    <source>
        <dbReference type="ARBA" id="ARBA00022692"/>
    </source>
</evidence>
<keyword evidence="4 7" id="KW-0812">Transmembrane</keyword>
<dbReference type="AlphaFoldDB" id="A0A3D9IRP6"/>
<feature type="transmembrane region" description="Helical" evidence="7">
    <location>
        <begin position="72"/>
        <end position="93"/>
    </location>
</feature>
<organism evidence="9 10">
    <name type="scientific">Cohnella lupini</name>
    <dbReference type="NCBI Taxonomy" id="1294267"/>
    <lineage>
        <taxon>Bacteria</taxon>
        <taxon>Bacillati</taxon>
        <taxon>Bacillota</taxon>
        <taxon>Bacilli</taxon>
        <taxon>Bacillales</taxon>
        <taxon>Paenibacillaceae</taxon>
        <taxon>Cohnella</taxon>
    </lineage>
</organism>
<dbReference type="Pfam" id="PF00528">
    <property type="entry name" value="BPD_transp_1"/>
    <property type="match status" value="1"/>
</dbReference>
<sequence>MLEKTVVQDAGLLRSHRKTGMALFFHSLWKYRYLTIMMIPTLIVLILNNYLPMFGVFIAFKNINYVDGIWGSPWVGFDNFTFLFTSGSLWRIARNTISYSLAFMAINLILSVGIAVAINEIRNRWLAKGYQTFLIMPHFLSMVVVSYLVYAFLTPDKGFMNNTVVEWFGHDRVFWYSEKEYWPYILTLVNAWKGVGIGAVIYIAAIAGIDQEYYEASVIDGASKWRQIFHITLPSIQPVIIIITILNMGHVFNSDFGLFYQVTLNSGALYPVTDTVDTYVYRALKELNDIGMSSAAALVQSVLGFALVLLTNSAVRKINKEQALF</sequence>
<keyword evidence="2 7" id="KW-0813">Transport</keyword>
<feature type="transmembrane region" description="Helical" evidence="7">
    <location>
        <begin position="99"/>
        <end position="121"/>
    </location>
</feature>
<dbReference type="CDD" id="cd06261">
    <property type="entry name" value="TM_PBP2"/>
    <property type="match status" value="1"/>
</dbReference>
<dbReference type="SUPFAM" id="SSF161098">
    <property type="entry name" value="MetI-like"/>
    <property type="match status" value="1"/>
</dbReference>
<evidence type="ECO:0000256" key="3">
    <source>
        <dbReference type="ARBA" id="ARBA00022475"/>
    </source>
</evidence>
<reference evidence="9 10" key="1">
    <citation type="submission" date="2018-07" db="EMBL/GenBank/DDBJ databases">
        <title>Genomic Encyclopedia of Type Strains, Phase III (KMG-III): the genomes of soil and plant-associated and newly described type strains.</title>
        <authorList>
            <person name="Whitman W."/>
        </authorList>
    </citation>
    <scope>NUCLEOTIDE SEQUENCE [LARGE SCALE GENOMIC DNA]</scope>
    <source>
        <strain evidence="9 10">CECT 8236</strain>
    </source>
</reference>
<feature type="transmembrane region" description="Helical" evidence="7">
    <location>
        <begin position="133"/>
        <end position="153"/>
    </location>
</feature>
<proteinExistence type="inferred from homology"/>
<comment type="similarity">
    <text evidence="7">Belongs to the binding-protein-dependent transport system permease family.</text>
</comment>
<dbReference type="GO" id="GO:0005886">
    <property type="term" value="C:plasma membrane"/>
    <property type="evidence" value="ECO:0007669"/>
    <property type="project" value="UniProtKB-SubCell"/>
</dbReference>
<dbReference type="PANTHER" id="PTHR30193">
    <property type="entry name" value="ABC TRANSPORTER PERMEASE PROTEIN"/>
    <property type="match status" value="1"/>
</dbReference>
<dbReference type="PANTHER" id="PTHR30193:SF44">
    <property type="entry name" value="LACTOSE TRANSPORT SYSTEM PERMEASE PROTEIN LACF"/>
    <property type="match status" value="1"/>
</dbReference>
<evidence type="ECO:0000256" key="7">
    <source>
        <dbReference type="RuleBase" id="RU363032"/>
    </source>
</evidence>
<evidence type="ECO:0000256" key="6">
    <source>
        <dbReference type="ARBA" id="ARBA00023136"/>
    </source>
</evidence>
<evidence type="ECO:0000313" key="10">
    <source>
        <dbReference type="Proteomes" id="UP000256869"/>
    </source>
</evidence>
<dbReference type="InterPro" id="IPR035906">
    <property type="entry name" value="MetI-like_sf"/>
</dbReference>
<keyword evidence="5 7" id="KW-1133">Transmembrane helix</keyword>
<keyword evidence="6 7" id="KW-0472">Membrane</keyword>
<dbReference type="InterPro" id="IPR051393">
    <property type="entry name" value="ABC_transporter_permease"/>
</dbReference>
<feature type="transmembrane region" description="Helical" evidence="7">
    <location>
        <begin position="33"/>
        <end position="60"/>
    </location>
</feature>
<dbReference type="Proteomes" id="UP000256869">
    <property type="component" value="Unassembled WGS sequence"/>
</dbReference>
<feature type="transmembrane region" description="Helical" evidence="7">
    <location>
        <begin position="181"/>
        <end position="207"/>
    </location>
</feature>
<name>A0A3D9IRP6_9BACL</name>
<feature type="domain" description="ABC transmembrane type-1" evidence="8">
    <location>
        <begin position="93"/>
        <end position="311"/>
    </location>
</feature>
<gene>
    <name evidence="9" type="ORF">DFP95_1035</name>
</gene>
<dbReference type="EMBL" id="QRDY01000003">
    <property type="protein sequence ID" value="RED63766.1"/>
    <property type="molecule type" value="Genomic_DNA"/>
</dbReference>
<dbReference type="GO" id="GO:0055085">
    <property type="term" value="P:transmembrane transport"/>
    <property type="evidence" value="ECO:0007669"/>
    <property type="project" value="InterPro"/>
</dbReference>
<accession>A0A3D9IRP6</accession>
<dbReference type="PROSITE" id="PS50928">
    <property type="entry name" value="ABC_TM1"/>
    <property type="match status" value="1"/>
</dbReference>
<dbReference type="Gene3D" id="1.10.3720.10">
    <property type="entry name" value="MetI-like"/>
    <property type="match status" value="1"/>
</dbReference>
<comment type="caution">
    <text evidence="9">The sequence shown here is derived from an EMBL/GenBank/DDBJ whole genome shotgun (WGS) entry which is preliminary data.</text>
</comment>
<dbReference type="InterPro" id="IPR000515">
    <property type="entry name" value="MetI-like"/>
</dbReference>
<evidence type="ECO:0000256" key="5">
    <source>
        <dbReference type="ARBA" id="ARBA00022989"/>
    </source>
</evidence>
<evidence type="ECO:0000313" key="9">
    <source>
        <dbReference type="EMBL" id="RED63766.1"/>
    </source>
</evidence>